<evidence type="ECO:0000313" key="4">
    <source>
        <dbReference type="Proteomes" id="UP000286063"/>
    </source>
</evidence>
<name>A0A413IJV6_9BACT</name>
<protein>
    <recommendedName>
        <fullName evidence="2">Putative beta-lactamase-inhibitor-like PepSY-like domain-containing protein</fullName>
    </recommendedName>
</protein>
<dbReference type="Pfam" id="PF11396">
    <property type="entry name" value="PepSY_like"/>
    <property type="match status" value="3"/>
</dbReference>
<reference evidence="3 4" key="1">
    <citation type="submission" date="2018-08" db="EMBL/GenBank/DDBJ databases">
        <title>A genome reference for cultivated species of the human gut microbiota.</title>
        <authorList>
            <person name="Zou Y."/>
            <person name="Xue W."/>
            <person name="Luo G."/>
        </authorList>
    </citation>
    <scope>NUCLEOTIDE SEQUENCE [LARGE SCALE GENOMIC DNA]</scope>
    <source>
        <strain evidence="3 4">OF02-7</strain>
    </source>
</reference>
<evidence type="ECO:0000256" key="1">
    <source>
        <dbReference type="SAM" id="SignalP"/>
    </source>
</evidence>
<keyword evidence="1" id="KW-0732">Signal</keyword>
<dbReference type="InterPro" id="IPR021533">
    <property type="entry name" value="PepSY-like"/>
</dbReference>
<dbReference type="SUPFAM" id="SSF160574">
    <property type="entry name" value="BT0923-like"/>
    <property type="match status" value="2"/>
</dbReference>
<dbReference type="Proteomes" id="UP000286063">
    <property type="component" value="Unassembled WGS sequence"/>
</dbReference>
<proteinExistence type="predicted"/>
<feature type="signal peptide" evidence="1">
    <location>
        <begin position="1"/>
        <end position="21"/>
    </location>
</feature>
<dbReference type="AlphaFoldDB" id="A0A413IJV6"/>
<gene>
    <name evidence="3" type="ORF">DXA50_15220</name>
</gene>
<organism evidence="3 4">
    <name type="scientific">Butyricimonas virosa</name>
    <dbReference type="NCBI Taxonomy" id="544645"/>
    <lineage>
        <taxon>Bacteria</taxon>
        <taxon>Pseudomonadati</taxon>
        <taxon>Bacteroidota</taxon>
        <taxon>Bacteroidia</taxon>
        <taxon>Bacteroidales</taxon>
        <taxon>Odoribacteraceae</taxon>
        <taxon>Butyricimonas</taxon>
    </lineage>
</organism>
<evidence type="ECO:0000313" key="3">
    <source>
        <dbReference type="EMBL" id="RGY14099.1"/>
    </source>
</evidence>
<dbReference type="EMBL" id="QSCR01000032">
    <property type="protein sequence ID" value="RGY14099.1"/>
    <property type="molecule type" value="Genomic_DNA"/>
</dbReference>
<feature type="domain" description="Putative beta-lactamase-inhibitor-like PepSY-like" evidence="2">
    <location>
        <begin position="159"/>
        <end position="193"/>
    </location>
</feature>
<dbReference type="Gene3D" id="3.10.450.360">
    <property type="match status" value="2"/>
</dbReference>
<dbReference type="OrthoDB" id="799540at2"/>
<evidence type="ECO:0000259" key="2">
    <source>
        <dbReference type="Pfam" id="PF11396"/>
    </source>
</evidence>
<accession>A0A413IJV6</accession>
<feature type="chain" id="PRO_5019570429" description="Putative beta-lactamase-inhibitor-like PepSY-like domain-containing protein" evidence="1">
    <location>
        <begin position="22"/>
        <end position="276"/>
    </location>
</feature>
<comment type="caution">
    <text evidence="3">The sequence shown here is derived from an EMBL/GenBank/DDBJ whole genome shotgun (WGS) entry which is preliminary data.</text>
</comment>
<sequence length="276" mass="32445">MKTRMTIFASLLLAGFTFTSCDDNDDNYTPDEKIVNVLYEKYPNAQRVDWELQHDHYVADFYDNNIEKEAWFNTKGEWVMTESDILFENLPKAIQTAFGESEYKDWRVDDVDMLERVEMETMYVIEVEKSKQEFDLFYAEDGTLIKAVEDIDNNDYYQPNTVPEVLKNFINNNYPQATIVDIEIEKGITEIDILHDNKAKELHFNNANEWLYTTWDVKEREIQEIADRVKVANPGFHIDDIDYKESADNSKVYIFELEQGDNERQVTVDMDGNIIG</sequence>
<feature type="domain" description="Putative beta-lactamase-inhibitor-like PepSY-like" evidence="2">
    <location>
        <begin position="56"/>
        <end position="146"/>
    </location>
</feature>
<feature type="domain" description="Putative beta-lactamase-inhibitor-like PepSY-like" evidence="2">
    <location>
        <begin position="197"/>
        <end position="275"/>
    </location>
</feature>
<dbReference type="PROSITE" id="PS51257">
    <property type="entry name" value="PROKAR_LIPOPROTEIN"/>
    <property type="match status" value="1"/>
</dbReference>
<dbReference type="RefSeq" id="WP_117722514.1">
    <property type="nucleotide sequence ID" value="NZ_CAJUBB010000033.1"/>
</dbReference>